<dbReference type="EMBL" id="LVVZ01000014">
    <property type="protein sequence ID" value="OKL44261.1"/>
    <property type="molecule type" value="Genomic_DNA"/>
</dbReference>
<reference evidence="1 2" key="1">
    <citation type="submission" date="2016-03" db="EMBL/GenBank/DDBJ databases">
        <title>Genome sequence of Nesiotobacter sp. nov., a moderately halophilic alphaproteobacterium isolated from the Yellow Sea, China.</title>
        <authorList>
            <person name="Zhang G."/>
            <person name="Zhang R."/>
        </authorList>
    </citation>
    <scope>NUCLEOTIDE SEQUENCE [LARGE SCALE GENOMIC DNA]</scope>
    <source>
        <strain evidence="1 2">WB1-6</strain>
    </source>
</reference>
<comment type="caution">
    <text evidence="1">The sequence shown here is derived from an EMBL/GenBank/DDBJ whole genome shotgun (WGS) entry which is preliminary data.</text>
</comment>
<protein>
    <submittedName>
        <fullName evidence="1">Uncharacterized protein</fullName>
    </submittedName>
</protein>
<dbReference type="AlphaFoldDB" id="A0A1U7JHY4"/>
<accession>A0A1U7JHY4</accession>
<dbReference type="Proteomes" id="UP000185783">
    <property type="component" value="Unassembled WGS sequence"/>
</dbReference>
<keyword evidence="2" id="KW-1185">Reference proteome</keyword>
<evidence type="ECO:0000313" key="2">
    <source>
        <dbReference type="Proteomes" id="UP000185783"/>
    </source>
</evidence>
<evidence type="ECO:0000313" key="1">
    <source>
        <dbReference type="EMBL" id="OKL44261.1"/>
    </source>
</evidence>
<name>A0A1U7JHY4_9HYPH</name>
<organism evidence="1 2">
    <name type="scientific">Pseudovibrio exalbescens</name>
    <dbReference type="NCBI Taxonomy" id="197461"/>
    <lineage>
        <taxon>Bacteria</taxon>
        <taxon>Pseudomonadati</taxon>
        <taxon>Pseudomonadota</taxon>
        <taxon>Alphaproteobacteria</taxon>
        <taxon>Hyphomicrobiales</taxon>
        <taxon>Stappiaceae</taxon>
        <taxon>Pseudovibrio</taxon>
    </lineage>
</organism>
<sequence length="59" mass="6853">MRADNKNFNHSTRLSKQQTQKHACVHWQSKLILKLAECPIIEQYSAWKKGTQDSQLVAN</sequence>
<proteinExistence type="predicted"/>
<gene>
    <name evidence="1" type="ORF">A3843_07575</name>
</gene>
<dbReference type="STRING" id="197461.A3843_07575"/>